<feature type="compositionally biased region" description="Polar residues" evidence="1">
    <location>
        <begin position="1"/>
        <end position="10"/>
    </location>
</feature>
<evidence type="ECO:0000313" key="3">
    <source>
        <dbReference type="Proteomes" id="UP000828390"/>
    </source>
</evidence>
<protein>
    <submittedName>
        <fullName evidence="2">Uncharacterized protein</fullName>
    </submittedName>
</protein>
<proteinExistence type="predicted"/>
<feature type="region of interest" description="Disordered" evidence="1">
    <location>
        <begin position="1"/>
        <end position="25"/>
    </location>
</feature>
<reference evidence="2" key="1">
    <citation type="journal article" date="2019" name="bioRxiv">
        <title>The Genome of the Zebra Mussel, Dreissena polymorpha: A Resource for Invasive Species Research.</title>
        <authorList>
            <person name="McCartney M.A."/>
            <person name="Auch B."/>
            <person name="Kono T."/>
            <person name="Mallez S."/>
            <person name="Zhang Y."/>
            <person name="Obille A."/>
            <person name="Becker A."/>
            <person name="Abrahante J.E."/>
            <person name="Garbe J."/>
            <person name="Badalamenti J.P."/>
            <person name="Herman A."/>
            <person name="Mangelson H."/>
            <person name="Liachko I."/>
            <person name="Sullivan S."/>
            <person name="Sone E.D."/>
            <person name="Koren S."/>
            <person name="Silverstein K.A.T."/>
            <person name="Beckman K.B."/>
            <person name="Gohl D.M."/>
        </authorList>
    </citation>
    <scope>NUCLEOTIDE SEQUENCE</scope>
    <source>
        <strain evidence="2">Duluth1</strain>
        <tissue evidence="2">Whole animal</tissue>
    </source>
</reference>
<comment type="caution">
    <text evidence="2">The sequence shown here is derived from an EMBL/GenBank/DDBJ whole genome shotgun (WGS) entry which is preliminary data.</text>
</comment>
<reference evidence="2" key="2">
    <citation type="submission" date="2020-11" db="EMBL/GenBank/DDBJ databases">
        <authorList>
            <person name="McCartney M.A."/>
            <person name="Auch B."/>
            <person name="Kono T."/>
            <person name="Mallez S."/>
            <person name="Becker A."/>
            <person name="Gohl D.M."/>
            <person name="Silverstein K.A.T."/>
            <person name="Koren S."/>
            <person name="Bechman K.B."/>
            <person name="Herman A."/>
            <person name="Abrahante J.E."/>
            <person name="Garbe J."/>
        </authorList>
    </citation>
    <scope>NUCLEOTIDE SEQUENCE</scope>
    <source>
        <strain evidence="2">Duluth1</strain>
        <tissue evidence="2">Whole animal</tissue>
    </source>
</reference>
<dbReference type="EMBL" id="JAIWYP010000001">
    <property type="protein sequence ID" value="KAH3881107.1"/>
    <property type="molecule type" value="Genomic_DNA"/>
</dbReference>
<evidence type="ECO:0000313" key="2">
    <source>
        <dbReference type="EMBL" id="KAH3881107.1"/>
    </source>
</evidence>
<dbReference type="AlphaFoldDB" id="A0A9D4MNW9"/>
<evidence type="ECO:0000256" key="1">
    <source>
        <dbReference type="SAM" id="MobiDB-lite"/>
    </source>
</evidence>
<gene>
    <name evidence="2" type="ORF">DPMN_005029</name>
</gene>
<name>A0A9D4MNW9_DREPO</name>
<organism evidence="2 3">
    <name type="scientific">Dreissena polymorpha</name>
    <name type="common">Zebra mussel</name>
    <name type="synonym">Mytilus polymorpha</name>
    <dbReference type="NCBI Taxonomy" id="45954"/>
    <lineage>
        <taxon>Eukaryota</taxon>
        <taxon>Metazoa</taxon>
        <taxon>Spiralia</taxon>
        <taxon>Lophotrochozoa</taxon>
        <taxon>Mollusca</taxon>
        <taxon>Bivalvia</taxon>
        <taxon>Autobranchia</taxon>
        <taxon>Heteroconchia</taxon>
        <taxon>Euheterodonta</taxon>
        <taxon>Imparidentia</taxon>
        <taxon>Neoheterodontei</taxon>
        <taxon>Myida</taxon>
        <taxon>Dreissenoidea</taxon>
        <taxon>Dreissenidae</taxon>
        <taxon>Dreissena</taxon>
    </lineage>
</organism>
<accession>A0A9D4MNW9</accession>
<sequence>MKQASNTRNVGNHDSRGGNQSLRSISSGFVVGEKVNADKGREVGEIIIESMGGKNIQEY</sequence>
<keyword evidence="3" id="KW-1185">Reference proteome</keyword>
<dbReference type="Proteomes" id="UP000828390">
    <property type="component" value="Unassembled WGS sequence"/>
</dbReference>